<feature type="transmembrane region" description="Helical" evidence="1">
    <location>
        <begin position="78"/>
        <end position="94"/>
    </location>
</feature>
<gene>
    <name evidence="2" type="ORF">N864_11930</name>
</gene>
<protein>
    <submittedName>
        <fullName evidence="2">Uncharacterized protein</fullName>
    </submittedName>
</protein>
<accession>W9GSQ0</accession>
<comment type="caution">
    <text evidence="2">The sequence shown here is derived from an EMBL/GenBank/DDBJ whole genome shotgun (WGS) entry which is preliminary data.</text>
</comment>
<keyword evidence="1" id="KW-0472">Membrane</keyword>
<reference evidence="3" key="1">
    <citation type="submission" date="2013-08" db="EMBL/GenBank/DDBJ databases">
        <title>Intrasporangium oryzae NRRL B-24470.</title>
        <authorList>
            <person name="Liu H."/>
            <person name="Wang G."/>
        </authorList>
    </citation>
    <scope>NUCLEOTIDE SEQUENCE [LARGE SCALE GENOMIC DNA]</scope>
    <source>
        <strain evidence="3">Q5-1</strain>
    </source>
</reference>
<feature type="transmembrane region" description="Helical" evidence="1">
    <location>
        <begin position="26"/>
        <end position="42"/>
    </location>
</feature>
<keyword evidence="1" id="KW-1133">Transmembrane helix</keyword>
<dbReference type="AlphaFoldDB" id="W9GSQ0"/>
<dbReference type="Proteomes" id="UP000019494">
    <property type="component" value="Unassembled WGS sequence"/>
</dbReference>
<dbReference type="Pfam" id="PF20444">
    <property type="entry name" value="DUF6703"/>
    <property type="match status" value="1"/>
</dbReference>
<organism evidence="2 3">
    <name type="scientific">Intrasporangium chromatireducens Q5-1</name>
    <dbReference type="NCBI Taxonomy" id="584657"/>
    <lineage>
        <taxon>Bacteria</taxon>
        <taxon>Bacillati</taxon>
        <taxon>Actinomycetota</taxon>
        <taxon>Actinomycetes</taxon>
        <taxon>Micrococcales</taxon>
        <taxon>Intrasporangiaceae</taxon>
        <taxon>Intrasporangium</taxon>
    </lineage>
</organism>
<keyword evidence="3" id="KW-1185">Reference proteome</keyword>
<name>W9GSQ0_9MICO</name>
<dbReference type="EMBL" id="AWQS01000028">
    <property type="protein sequence ID" value="EWT06924.1"/>
    <property type="molecule type" value="Genomic_DNA"/>
</dbReference>
<proteinExistence type="predicted"/>
<dbReference type="InterPro" id="IPR046549">
    <property type="entry name" value="DUF6703"/>
</dbReference>
<keyword evidence="1" id="KW-0812">Transmembrane</keyword>
<dbReference type="OrthoDB" id="4870730at2"/>
<sequence>MSLSFRARLEHASVPWLERMNRVPKPAALLVLLALLAVGIFAPSPWAGLAFVVIALFIGWLIFLTWQRLNLPERLMRFAVLALVIAVAVVRLLPRG</sequence>
<evidence type="ECO:0000256" key="1">
    <source>
        <dbReference type="SAM" id="Phobius"/>
    </source>
</evidence>
<evidence type="ECO:0000313" key="2">
    <source>
        <dbReference type="EMBL" id="EWT06924.1"/>
    </source>
</evidence>
<evidence type="ECO:0000313" key="3">
    <source>
        <dbReference type="Proteomes" id="UP000019494"/>
    </source>
</evidence>